<proteinExistence type="predicted"/>
<dbReference type="EMBL" id="LNYG01000001">
    <property type="protein sequence ID" value="KTD13340.1"/>
    <property type="molecule type" value="Genomic_DNA"/>
</dbReference>
<protein>
    <submittedName>
        <fullName evidence="1">Protein IcmB (DotO)</fullName>
    </submittedName>
    <submittedName>
        <fullName evidence="2">Type IV secretion protein IcmB</fullName>
    </submittedName>
</protein>
<name>A0A0W0UZS0_9GAMM</name>
<evidence type="ECO:0000313" key="2">
    <source>
        <dbReference type="EMBL" id="OCH98365.1"/>
    </source>
</evidence>
<reference evidence="1 3" key="1">
    <citation type="submission" date="2015-11" db="EMBL/GenBank/DDBJ databases">
        <title>Genomic analysis of 38 Legionella species identifies large and diverse effector repertoires.</title>
        <authorList>
            <person name="Burstein D."/>
            <person name="Amaro F."/>
            <person name="Zusman T."/>
            <person name="Lifshitz Z."/>
            <person name="Cohen O."/>
            <person name="Gilbert J.A."/>
            <person name="Pupko T."/>
            <person name="Shuman H.A."/>
            <person name="Segal G."/>
        </authorList>
    </citation>
    <scope>NUCLEOTIDE SEQUENCE [LARGE SCALE GENOMIC DNA]</scope>
    <source>
        <strain evidence="1 3">JA-26-G1-E2</strain>
    </source>
</reference>
<dbReference type="Proteomes" id="UP000093336">
    <property type="component" value="Unassembled WGS sequence"/>
</dbReference>
<evidence type="ECO:0000313" key="1">
    <source>
        <dbReference type="EMBL" id="KTD13340.1"/>
    </source>
</evidence>
<evidence type="ECO:0000313" key="3">
    <source>
        <dbReference type="Proteomes" id="UP000054715"/>
    </source>
</evidence>
<keyword evidence="4" id="KW-1185">Reference proteome</keyword>
<comment type="caution">
    <text evidence="1">The sequence shown here is derived from an EMBL/GenBank/DDBJ whole genome shotgun (WGS) entry which is preliminary data.</text>
</comment>
<reference evidence="2 4" key="2">
    <citation type="submission" date="2016-05" db="EMBL/GenBank/DDBJ databases">
        <authorList>
            <person name="Prochazka B."/>
            <person name="Indra A."/>
            <person name="Hasenberger P."/>
            <person name="Blaschitz M."/>
            <person name="Wagner L."/>
            <person name="Wewalka G."/>
            <person name="Sorschag S."/>
            <person name="Schmid D."/>
            <person name="Ruppitsch W."/>
        </authorList>
    </citation>
    <scope>NUCLEOTIDE SEQUENCE [LARGE SCALE GENOMIC DNA]</scope>
    <source>
        <strain evidence="2 4">974010_12</strain>
    </source>
</reference>
<dbReference type="OrthoDB" id="7229084at2"/>
<evidence type="ECO:0000313" key="4">
    <source>
        <dbReference type="Proteomes" id="UP000093336"/>
    </source>
</evidence>
<dbReference type="SUPFAM" id="SSF52540">
    <property type="entry name" value="P-loop containing nucleoside triphosphate hydrolases"/>
    <property type="match status" value="1"/>
</dbReference>
<dbReference type="InterPro" id="IPR027417">
    <property type="entry name" value="P-loop_NTPase"/>
</dbReference>
<dbReference type="STRING" id="455.Ljam_0130"/>
<accession>A0A0W0UZS0</accession>
<dbReference type="EMBL" id="LYOZ01000016">
    <property type="protein sequence ID" value="OCH98365.1"/>
    <property type="molecule type" value="Genomic_DNA"/>
</dbReference>
<dbReference type="PATRIC" id="fig|455.5.peg.133"/>
<dbReference type="Proteomes" id="UP000054715">
    <property type="component" value="Unassembled WGS sequence"/>
</dbReference>
<dbReference type="AlphaFoldDB" id="A0A0W0UZS0"/>
<gene>
    <name evidence="2" type="ORF">A8135_12490</name>
    <name evidence="1" type="ORF">Ljam_0130</name>
</gene>
<organism evidence="1 3">
    <name type="scientific">Legionella jamestowniensis</name>
    <dbReference type="NCBI Taxonomy" id="455"/>
    <lineage>
        <taxon>Bacteria</taxon>
        <taxon>Pseudomonadati</taxon>
        <taxon>Pseudomonadota</taxon>
        <taxon>Gammaproteobacteria</taxon>
        <taxon>Legionellales</taxon>
        <taxon>Legionellaceae</taxon>
        <taxon>Legionella</taxon>
    </lineage>
</organism>
<dbReference type="Gene3D" id="3.40.50.300">
    <property type="entry name" value="P-loop containing nucleotide triphosphate hydrolases"/>
    <property type="match status" value="1"/>
</dbReference>
<dbReference type="RefSeq" id="WP_058448211.1">
    <property type="nucleotide sequence ID" value="NZ_CAAAJF010000003.1"/>
</dbReference>
<sequence length="1008" mass="112299">MGKWAESFFEGVDTFFSWLSTSLKQTTESYCDLETADSPTVLVNHDGTLLSILKIEGITALAGAEEFERLVEGLSNAFQAAMGRPGHALQVYFSHDKQNIKKVIQDIYDPAEATARRLELSLDDLFTERVNFLAQYCAEERVYFALYTRPYNLAQEQVKTANKTKLKMLKDMKAPPFKNTQTVYAAIPELRDTHEAYVRAIINDLDALNIFARLMEVHDAVHAIRMTADPDFTADDWKATLPGDTIMPREINGFNGDPSDLLWPSLAKQVIPRDAENLDLRTVRVGNKLYSSVFIDLFPKDIRPFINLFSRILPAHIPWRIAFLVESEGLNTLKLKGLLAAILSFSSAQNRLISDSVNLLKYLQLNTDDTIVRLRVVATTWAPEDQLPLLRRRSSELVKAIQGWGSTDVSEICGDPFAGFVSSMLATTLNSAAVPSVAPLSHVITMLPITRPASPWETGALLFRTPDGKPWPFQPGSTQQTTWIDLVYARPGSGKSVLSNALNLALCLSGGLTRLPRIAIIDIGPSSSGLISLLKEALPASQRHLVAYHRLRMTPDYSINPFDTQLGCRYPTALERSFLVNFLTLLTTPLGATKPYDGMADLAGMIVDELYKSLADEFNPTPYAQGVEEFIDSILEEIGFVKDSKSTWWEVTDALYSAGFVHEAMLAQRYAMPLLADAASICRTPSIEDLYEKVTAPTGESLINAFSRMISGAVREYPILSRVTSFDIGDARVVSLDLDEVAKSGGDAADRQTAVMYMLARYVLARHYYLTEESLNNIPEQYQEYHKERVLEIREDPKRIVYDEFHRTSKSAAVRDQVIIDMREGRKWKVQIALLSQSVEDFDPIMIDFSTAIYVMDAGPSQAVEKTSQIFGLSNTAKTALRTRVHGPRQGGATFLVQYATKSGVNVQLLTLTLGPVELWAFSTTAEDASVRNQLYRHLGPAEARRLLAALFPNGSVAREIEVRLASMREETGLIEEDAKASVIEQLVHDILDAYAKDPNVKMLPKNH</sequence>